<dbReference type="EMBL" id="JBBPBM010000006">
    <property type="protein sequence ID" value="KAK8579530.1"/>
    <property type="molecule type" value="Genomic_DNA"/>
</dbReference>
<name>A0ABR2FF58_9ROSI</name>
<dbReference type="Proteomes" id="UP001472677">
    <property type="component" value="Unassembled WGS sequence"/>
</dbReference>
<organism evidence="1 2">
    <name type="scientific">Hibiscus sabdariffa</name>
    <name type="common">roselle</name>
    <dbReference type="NCBI Taxonomy" id="183260"/>
    <lineage>
        <taxon>Eukaryota</taxon>
        <taxon>Viridiplantae</taxon>
        <taxon>Streptophyta</taxon>
        <taxon>Embryophyta</taxon>
        <taxon>Tracheophyta</taxon>
        <taxon>Spermatophyta</taxon>
        <taxon>Magnoliopsida</taxon>
        <taxon>eudicotyledons</taxon>
        <taxon>Gunneridae</taxon>
        <taxon>Pentapetalae</taxon>
        <taxon>rosids</taxon>
        <taxon>malvids</taxon>
        <taxon>Malvales</taxon>
        <taxon>Malvaceae</taxon>
        <taxon>Malvoideae</taxon>
        <taxon>Hibiscus</taxon>
    </lineage>
</organism>
<accession>A0ABR2FF58</accession>
<proteinExistence type="predicted"/>
<sequence length="97" mass="11082">MDFAKSVEDVDHVLRRYPLAIHTWRQVVHVDKVVSFLSLPFDTWLPANLKGEGSFSMDDSKWVTQFVLELEYRPVCPLDEALLQPPPADVVDDRAAT</sequence>
<keyword evidence="2" id="KW-1185">Reference proteome</keyword>
<evidence type="ECO:0000313" key="2">
    <source>
        <dbReference type="Proteomes" id="UP001472677"/>
    </source>
</evidence>
<evidence type="ECO:0000313" key="1">
    <source>
        <dbReference type="EMBL" id="KAK8579530.1"/>
    </source>
</evidence>
<reference evidence="1 2" key="1">
    <citation type="journal article" date="2024" name="G3 (Bethesda)">
        <title>Genome assembly of Hibiscus sabdariffa L. provides insights into metabolisms of medicinal natural products.</title>
        <authorList>
            <person name="Kim T."/>
        </authorList>
    </citation>
    <scope>NUCLEOTIDE SEQUENCE [LARGE SCALE GENOMIC DNA]</scope>
    <source>
        <strain evidence="1">TK-2024</strain>
        <tissue evidence="1">Old leaves</tissue>
    </source>
</reference>
<protein>
    <submittedName>
        <fullName evidence="1">Uncharacterized protein</fullName>
    </submittedName>
</protein>
<gene>
    <name evidence="1" type="ORF">V6N12_069854</name>
</gene>
<comment type="caution">
    <text evidence="1">The sequence shown here is derived from an EMBL/GenBank/DDBJ whole genome shotgun (WGS) entry which is preliminary data.</text>
</comment>